<comment type="caution">
    <text evidence="2">The sequence shown here is derived from an EMBL/GenBank/DDBJ whole genome shotgun (WGS) entry which is preliminary data.</text>
</comment>
<keyword evidence="3" id="KW-1185">Reference proteome</keyword>
<dbReference type="GO" id="GO:0008270">
    <property type="term" value="F:zinc ion binding"/>
    <property type="evidence" value="ECO:0007669"/>
    <property type="project" value="InterPro"/>
</dbReference>
<dbReference type="InterPro" id="IPR006564">
    <property type="entry name" value="Znf_PMZ"/>
</dbReference>
<reference evidence="2 3" key="1">
    <citation type="journal article" date="2021" name="bioRxiv">
        <title>The Gossypium anomalum genome as a resource for cotton improvement and evolutionary analysis of hybrid incompatibility.</title>
        <authorList>
            <person name="Grover C.E."/>
            <person name="Yuan D."/>
            <person name="Arick M.A."/>
            <person name="Miller E.R."/>
            <person name="Hu G."/>
            <person name="Peterson D.G."/>
            <person name="Wendel J.F."/>
            <person name="Udall J.A."/>
        </authorList>
    </citation>
    <scope>NUCLEOTIDE SEQUENCE [LARGE SCALE GENOMIC DNA]</scope>
    <source>
        <strain evidence="2">JFW-Udall</strain>
        <tissue evidence="2">Leaf</tissue>
    </source>
</reference>
<feature type="domain" description="Zinc finger PMZ-type" evidence="1">
    <location>
        <begin position="98"/>
        <end position="125"/>
    </location>
</feature>
<protein>
    <recommendedName>
        <fullName evidence="1">Zinc finger PMZ-type domain-containing protein</fullName>
    </recommendedName>
</protein>
<evidence type="ECO:0000259" key="1">
    <source>
        <dbReference type="SMART" id="SM00575"/>
    </source>
</evidence>
<accession>A0A8J5YYW2</accession>
<dbReference type="PANTHER" id="PTHR31973:SF197">
    <property type="entry name" value="SWIM-TYPE DOMAIN-CONTAINING PROTEIN"/>
    <property type="match status" value="1"/>
</dbReference>
<sequence>MGETSTDQLLEIHLHHWAKSYFKGTCKCDVVNNNMAEAFNAWILDARCKPIITMLEEIRVMLVKNATTSTKCMLAWNGDGGCEVIYENNQHTVYLKELKCTCKEWELTRIPRCHVVCAMYHDWKNPEAYVSP</sequence>
<evidence type="ECO:0000313" key="3">
    <source>
        <dbReference type="Proteomes" id="UP000701853"/>
    </source>
</evidence>
<dbReference type="EMBL" id="JAHUZN010000006">
    <property type="protein sequence ID" value="KAG8491867.1"/>
    <property type="molecule type" value="Genomic_DNA"/>
</dbReference>
<dbReference type="AlphaFoldDB" id="A0A8J5YYW2"/>
<dbReference type="Proteomes" id="UP000701853">
    <property type="component" value="Chromosome 6"/>
</dbReference>
<evidence type="ECO:0000313" key="2">
    <source>
        <dbReference type="EMBL" id="KAG8491867.1"/>
    </source>
</evidence>
<name>A0A8J5YYW2_9ROSI</name>
<dbReference type="OrthoDB" id="1001883at2759"/>
<gene>
    <name evidence="2" type="ORF">CXB51_015227</name>
</gene>
<organism evidence="2 3">
    <name type="scientific">Gossypium anomalum</name>
    <dbReference type="NCBI Taxonomy" id="47600"/>
    <lineage>
        <taxon>Eukaryota</taxon>
        <taxon>Viridiplantae</taxon>
        <taxon>Streptophyta</taxon>
        <taxon>Embryophyta</taxon>
        <taxon>Tracheophyta</taxon>
        <taxon>Spermatophyta</taxon>
        <taxon>Magnoliopsida</taxon>
        <taxon>eudicotyledons</taxon>
        <taxon>Gunneridae</taxon>
        <taxon>Pentapetalae</taxon>
        <taxon>rosids</taxon>
        <taxon>malvids</taxon>
        <taxon>Malvales</taxon>
        <taxon>Malvaceae</taxon>
        <taxon>Malvoideae</taxon>
        <taxon>Gossypium</taxon>
    </lineage>
</organism>
<dbReference type="SMART" id="SM00575">
    <property type="entry name" value="ZnF_PMZ"/>
    <property type="match status" value="1"/>
</dbReference>
<dbReference type="PANTHER" id="PTHR31973">
    <property type="entry name" value="POLYPROTEIN, PUTATIVE-RELATED"/>
    <property type="match status" value="1"/>
</dbReference>
<proteinExistence type="predicted"/>